<protein>
    <submittedName>
        <fullName evidence="1">Uncharacterized protein</fullName>
    </submittedName>
</protein>
<name>A0ABD0VWR2_UMBPY</name>
<organism evidence="1 2">
    <name type="scientific">Umbra pygmaea</name>
    <name type="common">Eastern mudminnow</name>
    <dbReference type="NCBI Taxonomy" id="75934"/>
    <lineage>
        <taxon>Eukaryota</taxon>
        <taxon>Metazoa</taxon>
        <taxon>Chordata</taxon>
        <taxon>Craniata</taxon>
        <taxon>Vertebrata</taxon>
        <taxon>Euteleostomi</taxon>
        <taxon>Actinopterygii</taxon>
        <taxon>Neopterygii</taxon>
        <taxon>Teleostei</taxon>
        <taxon>Protacanthopterygii</taxon>
        <taxon>Esociformes</taxon>
        <taxon>Umbridae</taxon>
        <taxon>Umbra</taxon>
    </lineage>
</organism>
<reference evidence="1 2" key="1">
    <citation type="submission" date="2024-06" db="EMBL/GenBank/DDBJ databases">
        <authorList>
            <person name="Pan Q."/>
            <person name="Wen M."/>
            <person name="Jouanno E."/>
            <person name="Zahm M."/>
            <person name="Klopp C."/>
            <person name="Cabau C."/>
            <person name="Louis A."/>
            <person name="Berthelot C."/>
            <person name="Parey E."/>
            <person name="Roest Crollius H."/>
            <person name="Montfort J."/>
            <person name="Robinson-Rechavi M."/>
            <person name="Bouchez O."/>
            <person name="Lampietro C."/>
            <person name="Lopez Roques C."/>
            <person name="Donnadieu C."/>
            <person name="Postlethwait J."/>
            <person name="Bobe J."/>
            <person name="Verreycken H."/>
            <person name="Guiguen Y."/>
        </authorList>
    </citation>
    <scope>NUCLEOTIDE SEQUENCE [LARGE SCALE GENOMIC DNA]</scope>
    <source>
        <strain evidence="1">Up_M1</strain>
        <tissue evidence="1">Testis</tissue>
    </source>
</reference>
<dbReference type="AlphaFoldDB" id="A0ABD0VWR2"/>
<sequence>MREPADDVENVIGYKYQSPPFHLIPGFGLRSLSEEWPSRTLNNLTQLYFFSSSNGHLITIFASSLFQREKLAFSCHNPAHKSCFQP</sequence>
<dbReference type="EMBL" id="JAGEUA010000011">
    <property type="protein sequence ID" value="KAL0962117.1"/>
    <property type="molecule type" value="Genomic_DNA"/>
</dbReference>
<gene>
    <name evidence="1" type="ORF">UPYG_G00335880</name>
</gene>
<dbReference type="Proteomes" id="UP001557470">
    <property type="component" value="Unassembled WGS sequence"/>
</dbReference>
<keyword evidence="2" id="KW-1185">Reference proteome</keyword>
<comment type="caution">
    <text evidence="1">The sequence shown here is derived from an EMBL/GenBank/DDBJ whole genome shotgun (WGS) entry which is preliminary data.</text>
</comment>
<evidence type="ECO:0000313" key="1">
    <source>
        <dbReference type="EMBL" id="KAL0962117.1"/>
    </source>
</evidence>
<evidence type="ECO:0000313" key="2">
    <source>
        <dbReference type="Proteomes" id="UP001557470"/>
    </source>
</evidence>
<accession>A0ABD0VWR2</accession>
<proteinExistence type="predicted"/>